<dbReference type="SMART" id="SM00320">
    <property type="entry name" value="WD40"/>
    <property type="match status" value="4"/>
</dbReference>
<dbReference type="PANTHER" id="PTHR14107:SF16">
    <property type="entry name" value="AT02583P"/>
    <property type="match status" value="1"/>
</dbReference>
<dbReference type="Proteomes" id="UP000253551">
    <property type="component" value="Unassembled WGS sequence"/>
</dbReference>
<name>A0A367KUM0_RHIST</name>
<keyword evidence="2" id="KW-0677">Repeat</keyword>
<keyword evidence="5" id="KW-1185">Reference proteome</keyword>
<organism evidence="4 5">
    <name type="scientific">Rhizopus stolonifer</name>
    <name type="common">Rhizopus nigricans</name>
    <dbReference type="NCBI Taxonomy" id="4846"/>
    <lineage>
        <taxon>Eukaryota</taxon>
        <taxon>Fungi</taxon>
        <taxon>Fungi incertae sedis</taxon>
        <taxon>Mucoromycota</taxon>
        <taxon>Mucoromycotina</taxon>
        <taxon>Mucoromycetes</taxon>
        <taxon>Mucorales</taxon>
        <taxon>Mucorineae</taxon>
        <taxon>Rhizopodaceae</taxon>
        <taxon>Rhizopus</taxon>
    </lineage>
</organism>
<evidence type="ECO:0000256" key="3">
    <source>
        <dbReference type="PROSITE-ProRule" id="PRU00221"/>
    </source>
</evidence>
<accession>A0A367KUM0</accession>
<dbReference type="InterPro" id="IPR051362">
    <property type="entry name" value="WD_repeat_creC_regulators"/>
</dbReference>
<dbReference type="EMBL" id="PJQM01000277">
    <property type="protein sequence ID" value="RCI05896.1"/>
    <property type="molecule type" value="Genomic_DNA"/>
</dbReference>
<dbReference type="OrthoDB" id="3367at2759"/>
<feature type="repeat" description="WD" evidence="3">
    <location>
        <begin position="336"/>
        <end position="377"/>
    </location>
</feature>
<dbReference type="InterPro" id="IPR015943">
    <property type="entry name" value="WD40/YVTN_repeat-like_dom_sf"/>
</dbReference>
<sequence>MILPPYPPTIPNHICREFSTPEGNYTLKHSVFIHSMQPLYSVGTTASLVSIKYKETVTTQRYEPQPGARGFRRMFSHGLPEPDEAHKPTDEMGELPTLSFLSRNNKHPRKLKTSSSKTNSSFVQCIITNEHLAKILMSRTSDDINLFYNCGTNFIWVDAAGHPKEPLSRIVFAKACPTSHDVNVLTRGADQLDIIIGFTTGDIVWFDPLSNKYGRINKGGIMNASAITMIKWLQGYENLFMAAFKDGSVMIFDKDKEDEAFHPGDEKLEKNVQVFSLSKPSTKLSLKCNPVSHWKLSNKSLTAFAFSPDCQHVAIVGLDGLLRIINFVHETLYDVFESYYGGLNCVAWSPDGRYIITGGQDDLVTIWAYKEQRVIARCQGHKSWVTGVAFDAWRCDERVYRFASVGEDARLILWDFSVSALHKPKAMVNTNRGASLSSVNSQPQDKRMAIHPVQAKHEVAFLQPTMVKTIHGDPCVGIYFRENIMVTTDKRGRVNTWQKP</sequence>
<dbReference type="GO" id="GO:0005634">
    <property type="term" value="C:nucleus"/>
    <property type="evidence" value="ECO:0007669"/>
    <property type="project" value="TreeGrafter"/>
</dbReference>
<dbReference type="PROSITE" id="PS50294">
    <property type="entry name" value="WD_REPEATS_REGION"/>
    <property type="match status" value="1"/>
</dbReference>
<dbReference type="InterPro" id="IPR036322">
    <property type="entry name" value="WD40_repeat_dom_sf"/>
</dbReference>
<reference evidence="4 5" key="1">
    <citation type="journal article" date="2018" name="G3 (Bethesda)">
        <title>Phylogenetic and Phylogenomic Definition of Rhizopus Species.</title>
        <authorList>
            <person name="Gryganskyi A.P."/>
            <person name="Golan J."/>
            <person name="Dolatabadi S."/>
            <person name="Mondo S."/>
            <person name="Robb S."/>
            <person name="Idnurm A."/>
            <person name="Muszewska A."/>
            <person name="Steczkiewicz K."/>
            <person name="Masonjones S."/>
            <person name="Liao H.L."/>
            <person name="Gajdeczka M.T."/>
            <person name="Anike F."/>
            <person name="Vuek A."/>
            <person name="Anishchenko I.M."/>
            <person name="Voigt K."/>
            <person name="de Hoog G.S."/>
            <person name="Smith M.E."/>
            <person name="Heitman J."/>
            <person name="Vilgalys R."/>
            <person name="Stajich J.E."/>
        </authorList>
    </citation>
    <scope>NUCLEOTIDE SEQUENCE [LARGE SCALE GENOMIC DNA]</scope>
    <source>
        <strain evidence="4 5">LSU 92-RS-03</strain>
    </source>
</reference>
<comment type="caution">
    <text evidence="4">The sequence shown here is derived from an EMBL/GenBank/DDBJ whole genome shotgun (WGS) entry which is preliminary data.</text>
</comment>
<keyword evidence="1 3" id="KW-0853">WD repeat</keyword>
<dbReference type="PANTHER" id="PTHR14107">
    <property type="entry name" value="WD REPEAT PROTEIN"/>
    <property type="match status" value="1"/>
</dbReference>
<dbReference type="InterPro" id="IPR001680">
    <property type="entry name" value="WD40_rpt"/>
</dbReference>
<evidence type="ECO:0000313" key="4">
    <source>
        <dbReference type="EMBL" id="RCI05896.1"/>
    </source>
</evidence>
<dbReference type="GO" id="GO:0051286">
    <property type="term" value="C:cell tip"/>
    <property type="evidence" value="ECO:0007669"/>
    <property type="project" value="TreeGrafter"/>
</dbReference>
<proteinExistence type="predicted"/>
<dbReference type="PROSITE" id="PS50082">
    <property type="entry name" value="WD_REPEATS_2"/>
    <property type="match status" value="1"/>
</dbReference>
<dbReference type="GO" id="GO:0032153">
    <property type="term" value="C:cell division site"/>
    <property type="evidence" value="ECO:0007669"/>
    <property type="project" value="TreeGrafter"/>
</dbReference>
<dbReference type="STRING" id="4846.A0A367KUM0"/>
<dbReference type="SUPFAM" id="SSF50978">
    <property type="entry name" value="WD40 repeat-like"/>
    <property type="match status" value="1"/>
</dbReference>
<dbReference type="GO" id="GO:0045013">
    <property type="term" value="P:carbon catabolite repression of transcription"/>
    <property type="evidence" value="ECO:0007669"/>
    <property type="project" value="TreeGrafter"/>
</dbReference>
<protein>
    <submittedName>
        <fullName evidence="4">Uncharacterized protein</fullName>
    </submittedName>
</protein>
<evidence type="ECO:0000256" key="1">
    <source>
        <dbReference type="ARBA" id="ARBA00022574"/>
    </source>
</evidence>
<dbReference type="AlphaFoldDB" id="A0A367KUM0"/>
<evidence type="ECO:0000313" key="5">
    <source>
        <dbReference type="Proteomes" id="UP000253551"/>
    </source>
</evidence>
<evidence type="ECO:0000256" key="2">
    <source>
        <dbReference type="ARBA" id="ARBA00022737"/>
    </source>
</evidence>
<dbReference type="Pfam" id="PF00400">
    <property type="entry name" value="WD40"/>
    <property type="match status" value="2"/>
</dbReference>
<gene>
    <name evidence="4" type="ORF">CU098_013553</name>
</gene>
<dbReference type="Gene3D" id="2.130.10.10">
    <property type="entry name" value="YVTN repeat-like/Quinoprotein amine dehydrogenase"/>
    <property type="match status" value="1"/>
</dbReference>